<feature type="region of interest" description="Disordered" evidence="2">
    <location>
        <begin position="1"/>
        <end position="37"/>
    </location>
</feature>
<dbReference type="SMART" id="SM00358">
    <property type="entry name" value="DSRM"/>
    <property type="match status" value="1"/>
</dbReference>
<dbReference type="GO" id="GO:0003723">
    <property type="term" value="F:RNA binding"/>
    <property type="evidence" value="ECO:0007669"/>
    <property type="project" value="UniProtKB-UniRule"/>
</dbReference>
<feature type="compositionally biased region" description="Polar residues" evidence="2">
    <location>
        <begin position="24"/>
        <end position="33"/>
    </location>
</feature>
<comment type="caution">
    <text evidence="4">The sequence shown here is derived from an EMBL/GenBank/DDBJ whole genome shotgun (WGS) entry which is preliminary data.</text>
</comment>
<feature type="compositionally biased region" description="Polar residues" evidence="2">
    <location>
        <begin position="1"/>
        <end position="16"/>
    </location>
</feature>
<dbReference type="InterPro" id="IPR014720">
    <property type="entry name" value="dsRBD_dom"/>
</dbReference>
<dbReference type="SUPFAM" id="SSF54768">
    <property type="entry name" value="dsRNA-binding domain-like"/>
    <property type="match status" value="1"/>
</dbReference>
<dbReference type="Pfam" id="PF00035">
    <property type="entry name" value="dsrm"/>
    <property type="match status" value="1"/>
</dbReference>
<feature type="compositionally biased region" description="Acidic residues" evidence="2">
    <location>
        <begin position="65"/>
        <end position="75"/>
    </location>
</feature>
<sequence length="219" mass="23590">MTENLVSEDASPSTPASVGPNFDQPPQRTNEPTGRSRAASDLFLLKFVHLLLSPEQVEKDIPNSVEEDASVEEEVFTALNGSDQTESRREDPSPAPDNSAQGTRHQQEARPGADLRSERDNSSHGGDRARPKRKKHRVPYSGCQDGTHPPRSVLSNLGQQHGYPVTYEESSRGALDSPTWSSVVFVNGIEYGRGTGPKRGAARDKAATAALHALGIAAV</sequence>
<dbReference type="Gene3D" id="3.30.160.20">
    <property type="match status" value="1"/>
</dbReference>
<evidence type="ECO:0000256" key="1">
    <source>
        <dbReference type="PROSITE-ProRule" id="PRU00266"/>
    </source>
</evidence>
<name>A0AAW0DZV8_9AGAR</name>
<dbReference type="PROSITE" id="PS50137">
    <property type="entry name" value="DS_RBD"/>
    <property type="match status" value="1"/>
</dbReference>
<evidence type="ECO:0000256" key="2">
    <source>
        <dbReference type="SAM" id="MobiDB-lite"/>
    </source>
</evidence>
<evidence type="ECO:0000259" key="3">
    <source>
        <dbReference type="PROSITE" id="PS50137"/>
    </source>
</evidence>
<keyword evidence="1" id="KW-0694">RNA-binding</keyword>
<keyword evidence="5" id="KW-1185">Reference proteome</keyword>
<feature type="domain" description="DRBM" evidence="3">
    <location>
        <begin position="149"/>
        <end position="216"/>
    </location>
</feature>
<evidence type="ECO:0000313" key="5">
    <source>
        <dbReference type="Proteomes" id="UP001362999"/>
    </source>
</evidence>
<dbReference type="Proteomes" id="UP001362999">
    <property type="component" value="Unassembled WGS sequence"/>
</dbReference>
<dbReference type="EMBL" id="JAWWNJ010000005">
    <property type="protein sequence ID" value="KAK7056028.1"/>
    <property type="molecule type" value="Genomic_DNA"/>
</dbReference>
<accession>A0AAW0DZV8</accession>
<evidence type="ECO:0000313" key="4">
    <source>
        <dbReference type="EMBL" id="KAK7056028.1"/>
    </source>
</evidence>
<proteinExistence type="predicted"/>
<dbReference type="AlphaFoldDB" id="A0AAW0DZV8"/>
<feature type="compositionally biased region" description="Basic and acidic residues" evidence="2">
    <location>
        <begin position="105"/>
        <end position="129"/>
    </location>
</feature>
<feature type="region of interest" description="Disordered" evidence="2">
    <location>
        <begin position="54"/>
        <end position="152"/>
    </location>
</feature>
<gene>
    <name evidence="4" type="ORF">R3P38DRAFT_2761162</name>
</gene>
<protein>
    <recommendedName>
        <fullName evidence="3">DRBM domain-containing protein</fullName>
    </recommendedName>
</protein>
<reference evidence="4 5" key="1">
    <citation type="journal article" date="2024" name="J Genomics">
        <title>Draft genome sequencing and assembly of Favolaschia claudopus CIRM-BRFM 2984 isolated from oak limbs.</title>
        <authorList>
            <person name="Navarro D."/>
            <person name="Drula E."/>
            <person name="Chaduli D."/>
            <person name="Cazenave R."/>
            <person name="Ahrendt S."/>
            <person name="Wang J."/>
            <person name="Lipzen A."/>
            <person name="Daum C."/>
            <person name="Barry K."/>
            <person name="Grigoriev I.V."/>
            <person name="Favel A."/>
            <person name="Rosso M.N."/>
            <person name="Martin F."/>
        </authorList>
    </citation>
    <scope>NUCLEOTIDE SEQUENCE [LARGE SCALE GENOMIC DNA]</scope>
    <source>
        <strain evidence="4 5">CIRM-BRFM 2984</strain>
    </source>
</reference>
<organism evidence="4 5">
    <name type="scientific">Favolaschia claudopus</name>
    <dbReference type="NCBI Taxonomy" id="2862362"/>
    <lineage>
        <taxon>Eukaryota</taxon>
        <taxon>Fungi</taxon>
        <taxon>Dikarya</taxon>
        <taxon>Basidiomycota</taxon>
        <taxon>Agaricomycotina</taxon>
        <taxon>Agaricomycetes</taxon>
        <taxon>Agaricomycetidae</taxon>
        <taxon>Agaricales</taxon>
        <taxon>Marasmiineae</taxon>
        <taxon>Mycenaceae</taxon>
        <taxon>Favolaschia</taxon>
    </lineage>
</organism>